<evidence type="ECO:0000313" key="2">
    <source>
        <dbReference type="EnsemblPlants" id="OGLUM10G16540.1"/>
    </source>
</evidence>
<accession>A0A0E0BCZ8</accession>
<sequence>MTATKADTGRRLSRTTGGGMDRKLQMFQRFSKLLLSTTTQHRLAASRRGRLYGIHRLEYKLELSSPARCHDDADAAVKPQEAMNVDS</sequence>
<keyword evidence="3" id="KW-1185">Reference proteome</keyword>
<reference evidence="2" key="1">
    <citation type="submission" date="2015-04" db="UniProtKB">
        <authorList>
            <consortium name="EnsemblPlants"/>
        </authorList>
    </citation>
    <scope>IDENTIFICATION</scope>
</reference>
<proteinExistence type="predicted"/>
<reference evidence="2" key="2">
    <citation type="submission" date="2018-05" db="EMBL/GenBank/DDBJ databases">
        <title>OgluRS3 (Oryza glumaepatula Reference Sequence Version 3).</title>
        <authorList>
            <person name="Zhang J."/>
            <person name="Kudrna D."/>
            <person name="Lee S."/>
            <person name="Talag J."/>
            <person name="Welchert J."/>
            <person name="Wing R.A."/>
        </authorList>
    </citation>
    <scope>NUCLEOTIDE SEQUENCE [LARGE SCALE GENOMIC DNA]</scope>
</reference>
<organism evidence="2">
    <name type="scientific">Oryza glumipatula</name>
    <dbReference type="NCBI Taxonomy" id="40148"/>
    <lineage>
        <taxon>Eukaryota</taxon>
        <taxon>Viridiplantae</taxon>
        <taxon>Streptophyta</taxon>
        <taxon>Embryophyta</taxon>
        <taxon>Tracheophyta</taxon>
        <taxon>Spermatophyta</taxon>
        <taxon>Magnoliopsida</taxon>
        <taxon>Liliopsida</taxon>
        <taxon>Poales</taxon>
        <taxon>Poaceae</taxon>
        <taxon>BOP clade</taxon>
        <taxon>Oryzoideae</taxon>
        <taxon>Oryzeae</taxon>
        <taxon>Oryzinae</taxon>
        <taxon>Oryza</taxon>
    </lineage>
</organism>
<name>A0A0E0BCZ8_9ORYZ</name>
<evidence type="ECO:0000256" key="1">
    <source>
        <dbReference type="SAM" id="MobiDB-lite"/>
    </source>
</evidence>
<dbReference type="Gramene" id="OGLUM10G16540.1">
    <property type="protein sequence ID" value="OGLUM10G16540.1"/>
    <property type="gene ID" value="OGLUM10G16540"/>
</dbReference>
<feature type="region of interest" description="Disordered" evidence="1">
    <location>
        <begin position="1"/>
        <end position="21"/>
    </location>
</feature>
<dbReference type="AlphaFoldDB" id="A0A0E0BCZ8"/>
<protein>
    <submittedName>
        <fullName evidence="2">Uncharacterized protein</fullName>
    </submittedName>
</protein>
<dbReference type="EnsemblPlants" id="OGLUM10G16540.1">
    <property type="protein sequence ID" value="OGLUM10G16540.1"/>
    <property type="gene ID" value="OGLUM10G16540"/>
</dbReference>
<evidence type="ECO:0000313" key="3">
    <source>
        <dbReference type="Proteomes" id="UP000026961"/>
    </source>
</evidence>
<dbReference type="Proteomes" id="UP000026961">
    <property type="component" value="Chromosome 10"/>
</dbReference>
<dbReference type="HOGENOM" id="CLU_2487035_0_0_1"/>